<dbReference type="AlphaFoldDB" id="A0A0C9VL05"/>
<evidence type="ECO:0000313" key="3">
    <source>
        <dbReference type="Proteomes" id="UP000054279"/>
    </source>
</evidence>
<dbReference type="HOGENOM" id="CLU_547496_0_0_1"/>
<keyword evidence="1" id="KW-0812">Transmembrane</keyword>
<sequence length="506" mass="56927">MSPETVDESTPLLTSANDVDVSFPPIFQAIETIPVNPDAEDLHCYPRSLDRTQPLQAAIFRLILLFNLLNTKQTRLPRFWNTLDILPELQEVAAERQRLQDFAISILDELPATAKENEAVGHSATLEYYMTFPFRTEPASKRTVKALDFFAMPHVPASILCHKATSLSLNRLWKFGTIDKPLTRRSLSTLRLLQFYDSIATPRSVHAVHLAFRLAFISMLAHLLLYPSPLPILVNSPGGPLEIREPLIIIYSVSSLFGSLWSLAGLLHLLTLIAFAFSLPTSSPLVGSDSYTLLLFVLFFFLISLPFPSTPSYILLFDPPSWLPLCSLYISSFHHYILPVFVFFAPVFVGSAVLLSLSLSGEIPMVKFFTIVENSPESPYSSRLTFLILFSITCLLFLYFSIASHLLIPISNRTGRDDLFTWDRHGDRLGYDGRQILVQALLKYHIPHSGTDNLAFPPPLNVFGGLMTISNGKARLFYLLMWRLTVIPLAFILSGLWGWDNLGFFV</sequence>
<name>A0A0C9VL05_SPHS4</name>
<gene>
    <name evidence="2" type="ORF">M422DRAFT_781382</name>
</gene>
<feature type="transmembrane region" description="Helical" evidence="1">
    <location>
        <begin position="384"/>
        <end position="408"/>
    </location>
</feature>
<reference evidence="2 3" key="1">
    <citation type="submission" date="2014-06" db="EMBL/GenBank/DDBJ databases">
        <title>Evolutionary Origins and Diversification of the Mycorrhizal Mutualists.</title>
        <authorList>
            <consortium name="DOE Joint Genome Institute"/>
            <consortium name="Mycorrhizal Genomics Consortium"/>
            <person name="Kohler A."/>
            <person name="Kuo A."/>
            <person name="Nagy L.G."/>
            <person name="Floudas D."/>
            <person name="Copeland A."/>
            <person name="Barry K.W."/>
            <person name="Cichocki N."/>
            <person name="Veneault-Fourrey C."/>
            <person name="LaButti K."/>
            <person name="Lindquist E.A."/>
            <person name="Lipzen A."/>
            <person name="Lundell T."/>
            <person name="Morin E."/>
            <person name="Murat C."/>
            <person name="Riley R."/>
            <person name="Ohm R."/>
            <person name="Sun H."/>
            <person name="Tunlid A."/>
            <person name="Henrissat B."/>
            <person name="Grigoriev I.V."/>
            <person name="Hibbett D.S."/>
            <person name="Martin F."/>
        </authorList>
    </citation>
    <scope>NUCLEOTIDE SEQUENCE [LARGE SCALE GENOMIC DNA]</scope>
    <source>
        <strain evidence="2 3">SS14</strain>
    </source>
</reference>
<protein>
    <submittedName>
        <fullName evidence="2">Uncharacterized protein</fullName>
    </submittedName>
</protein>
<organism evidence="2 3">
    <name type="scientific">Sphaerobolus stellatus (strain SS14)</name>
    <dbReference type="NCBI Taxonomy" id="990650"/>
    <lineage>
        <taxon>Eukaryota</taxon>
        <taxon>Fungi</taxon>
        <taxon>Dikarya</taxon>
        <taxon>Basidiomycota</taxon>
        <taxon>Agaricomycotina</taxon>
        <taxon>Agaricomycetes</taxon>
        <taxon>Phallomycetidae</taxon>
        <taxon>Geastrales</taxon>
        <taxon>Sphaerobolaceae</taxon>
        <taxon>Sphaerobolus</taxon>
    </lineage>
</organism>
<feature type="transmembrane region" description="Helical" evidence="1">
    <location>
        <begin position="337"/>
        <end position="359"/>
    </location>
</feature>
<dbReference type="Proteomes" id="UP000054279">
    <property type="component" value="Unassembled WGS sequence"/>
</dbReference>
<keyword evidence="1" id="KW-1133">Transmembrane helix</keyword>
<feature type="transmembrane region" description="Helical" evidence="1">
    <location>
        <begin position="291"/>
        <end position="307"/>
    </location>
</feature>
<feature type="transmembrane region" description="Helical" evidence="1">
    <location>
        <begin position="476"/>
        <end position="499"/>
    </location>
</feature>
<dbReference type="EMBL" id="KN837160">
    <property type="protein sequence ID" value="KIJ38445.1"/>
    <property type="molecule type" value="Genomic_DNA"/>
</dbReference>
<accession>A0A0C9VL05</accession>
<feature type="transmembrane region" description="Helical" evidence="1">
    <location>
        <begin position="248"/>
        <end position="279"/>
    </location>
</feature>
<keyword evidence="3" id="KW-1185">Reference proteome</keyword>
<proteinExistence type="predicted"/>
<keyword evidence="1" id="KW-0472">Membrane</keyword>
<evidence type="ECO:0000256" key="1">
    <source>
        <dbReference type="SAM" id="Phobius"/>
    </source>
</evidence>
<evidence type="ECO:0000313" key="2">
    <source>
        <dbReference type="EMBL" id="KIJ38445.1"/>
    </source>
</evidence>
<dbReference type="OrthoDB" id="3941538at2759"/>